<proteinExistence type="predicted"/>
<dbReference type="AlphaFoldDB" id="A0A9N8VYS3"/>
<reference evidence="1" key="1">
    <citation type="submission" date="2021-06" db="EMBL/GenBank/DDBJ databases">
        <authorList>
            <person name="Kallberg Y."/>
            <person name="Tangrot J."/>
            <person name="Rosling A."/>
        </authorList>
    </citation>
    <scope>NUCLEOTIDE SEQUENCE</scope>
    <source>
        <strain evidence="1">87-6 pot B 2015</strain>
    </source>
</reference>
<evidence type="ECO:0000313" key="1">
    <source>
        <dbReference type="EMBL" id="CAG8465079.1"/>
    </source>
</evidence>
<organism evidence="1 2">
    <name type="scientific">Funneliformis mosseae</name>
    <name type="common">Endomycorrhizal fungus</name>
    <name type="synonym">Glomus mosseae</name>
    <dbReference type="NCBI Taxonomy" id="27381"/>
    <lineage>
        <taxon>Eukaryota</taxon>
        <taxon>Fungi</taxon>
        <taxon>Fungi incertae sedis</taxon>
        <taxon>Mucoromycota</taxon>
        <taxon>Glomeromycotina</taxon>
        <taxon>Glomeromycetes</taxon>
        <taxon>Glomerales</taxon>
        <taxon>Glomeraceae</taxon>
        <taxon>Funneliformis</taxon>
    </lineage>
</organism>
<sequence length="90" mass="10267">MSINFPPIFLSYFYRVKYQQPAKKPYTEAVVAEIAGQLVTGTFILVRTGAGCPKDTYCNLTQQLWTFQGEPFTPRSGISEPIQPIQFLWM</sequence>
<dbReference type="EMBL" id="CAJVPP010000283">
    <property type="protein sequence ID" value="CAG8465079.1"/>
    <property type="molecule type" value="Genomic_DNA"/>
</dbReference>
<protein>
    <submittedName>
        <fullName evidence="1">2310_t:CDS:1</fullName>
    </submittedName>
</protein>
<comment type="caution">
    <text evidence="1">The sequence shown here is derived from an EMBL/GenBank/DDBJ whole genome shotgun (WGS) entry which is preliminary data.</text>
</comment>
<dbReference type="Proteomes" id="UP000789375">
    <property type="component" value="Unassembled WGS sequence"/>
</dbReference>
<accession>A0A9N8VYS3</accession>
<name>A0A9N8VYS3_FUNMO</name>
<keyword evidence="2" id="KW-1185">Reference proteome</keyword>
<gene>
    <name evidence="1" type="ORF">FMOSSE_LOCUS2235</name>
</gene>
<evidence type="ECO:0000313" key="2">
    <source>
        <dbReference type="Proteomes" id="UP000789375"/>
    </source>
</evidence>